<evidence type="ECO:0000313" key="2">
    <source>
        <dbReference type="EMBL" id="XFO71811.1"/>
    </source>
</evidence>
<dbReference type="RefSeq" id="WP_093794483.1">
    <property type="nucleotide sequence ID" value="NZ_CP155571.1"/>
</dbReference>
<dbReference type="InterPro" id="IPR001279">
    <property type="entry name" value="Metallo-B-lactamas"/>
</dbReference>
<dbReference type="Gene3D" id="3.60.15.10">
    <property type="entry name" value="Ribonuclease Z/Hydroxyacylglutathione hydrolase-like"/>
    <property type="match status" value="1"/>
</dbReference>
<proteinExistence type="predicted"/>
<organism evidence="2 3">
    <name type="scientific">Sporomusa acidovorans (strain ATCC 49682 / DSM 3132 / Mol)</name>
    <dbReference type="NCBI Taxonomy" id="1123286"/>
    <lineage>
        <taxon>Bacteria</taxon>
        <taxon>Bacillati</taxon>
        <taxon>Bacillota</taxon>
        <taxon>Negativicutes</taxon>
        <taxon>Selenomonadales</taxon>
        <taxon>Sporomusaceae</taxon>
        <taxon>Sporomusa</taxon>
    </lineage>
</organism>
<protein>
    <recommendedName>
        <fullName evidence="1">Metallo-beta-lactamase domain-containing protein</fullName>
    </recommendedName>
</protein>
<dbReference type="InterPro" id="IPR041712">
    <property type="entry name" value="DHPS-like_MBL-fold"/>
</dbReference>
<dbReference type="SMART" id="SM00849">
    <property type="entry name" value="Lactamase_B"/>
    <property type="match status" value="1"/>
</dbReference>
<dbReference type="InterPro" id="IPR036866">
    <property type="entry name" value="RibonucZ/Hydroxyglut_hydro"/>
</dbReference>
<name>A0ABZ3J101_SPOA4</name>
<gene>
    <name evidence="2" type="ORF">SPACI_018520</name>
</gene>
<dbReference type="Pfam" id="PF00753">
    <property type="entry name" value="Lactamase_B"/>
    <property type="match status" value="1"/>
</dbReference>
<evidence type="ECO:0000313" key="3">
    <source>
        <dbReference type="Proteomes" id="UP000216052"/>
    </source>
</evidence>
<dbReference type="PANTHER" id="PTHR13754:SF18">
    <property type="entry name" value="7,8-DIHYDROPTERIN-6-METHYL-4-(BETA-D-RIBOFURANOSYL)-AMINOBENZENE-5'-PHOSPHATE SYNTHASE"/>
    <property type="match status" value="1"/>
</dbReference>
<dbReference type="InterPro" id="IPR052926">
    <property type="entry name" value="Metallo-beta-lactamase_dom"/>
</dbReference>
<keyword evidence="3" id="KW-1185">Reference proteome</keyword>
<feature type="domain" description="Metallo-beta-lactamase" evidence="1">
    <location>
        <begin position="23"/>
        <end position="194"/>
    </location>
</feature>
<dbReference type="PANTHER" id="PTHR13754">
    <property type="entry name" value="METALLO-BETA-LACTAMASE SUPERFAMILY PROTEIN"/>
    <property type="match status" value="1"/>
</dbReference>
<dbReference type="SUPFAM" id="SSF56281">
    <property type="entry name" value="Metallo-hydrolase/oxidoreductase"/>
    <property type="match status" value="1"/>
</dbReference>
<dbReference type="CDD" id="cd07713">
    <property type="entry name" value="DHPS-like_MBL-fold"/>
    <property type="match status" value="1"/>
</dbReference>
<reference evidence="2" key="1">
    <citation type="submission" date="2024-05" db="EMBL/GenBank/DDBJ databases">
        <title>Isolation and characterization of Sporomusa carbonis sp. nov., a carboxydotrophic hydrogenogen in the genus of Sporomusa isolated from a charcoal burning pile.</title>
        <authorList>
            <person name="Boeer T."/>
            <person name="Rosenbaum F."/>
            <person name="Eysell L."/>
            <person name="Mueller V."/>
            <person name="Daniel R."/>
            <person name="Poehlein A."/>
        </authorList>
    </citation>
    <scope>NUCLEOTIDE SEQUENCE [LARGE SCALE GENOMIC DNA]</scope>
    <source>
        <strain evidence="2">DSM 3132</strain>
    </source>
</reference>
<sequence length="278" mass="30370">MKVTVVVDNSIPISAKKPFLGEHGLSLLLETDSYKLLLDAGQSDAVVHNLSLLGVHPLQLDAMAISHGHYDHTGGIPYILRHRRKAIPIYAHSLIFSRRFSVLGGGREYIGIPFDKEESICLGANWNLTNDPLEIAPNLWFSGGMPRKTSFETGDTNLVVCAEDGCDCQDNMLDDTSLYYVSDKGLVVIGGCSHSGLVNTVRRGFEITGQTRLAGWIGGTHLGPVTDAQQQLTLATLEQYSPDFIAANHCTGFAMMAELRQLFGKKFIPAFVGTMIEF</sequence>
<dbReference type="EMBL" id="CP155571">
    <property type="protein sequence ID" value="XFO71811.1"/>
    <property type="molecule type" value="Genomic_DNA"/>
</dbReference>
<dbReference type="Proteomes" id="UP000216052">
    <property type="component" value="Chromosome"/>
</dbReference>
<accession>A0ABZ3J101</accession>
<evidence type="ECO:0000259" key="1">
    <source>
        <dbReference type="SMART" id="SM00849"/>
    </source>
</evidence>